<gene>
    <name evidence="1" type="ORF">crov045</name>
</gene>
<organismHost>
    <name type="scientific">Cafeteria roenbergensis</name>
    <name type="common">Marine flagellate</name>
    <dbReference type="NCBI Taxonomy" id="33653"/>
</organismHost>
<dbReference type="RefSeq" id="YP_003969677.1">
    <property type="nucleotide sequence ID" value="NC_014637.1"/>
</dbReference>
<dbReference type="EMBL" id="GU244497">
    <property type="protein sequence ID" value="ADO67078.1"/>
    <property type="molecule type" value="Genomic_DNA"/>
</dbReference>
<organism evidence="1 2">
    <name type="scientific">Cafeteria roenbergensis virus (strain BV-PW1)</name>
    <name type="common">CroV</name>
    <dbReference type="NCBI Taxonomy" id="693272"/>
    <lineage>
        <taxon>Viruses</taxon>
        <taxon>Varidnaviria</taxon>
        <taxon>Bamfordvirae</taxon>
        <taxon>Nucleocytoviricota</taxon>
        <taxon>Megaviricetes</taxon>
        <taxon>Imitervirales</taxon>
        <taxon>Mimiviridae</taxon>
        <taxon>Aliimimivirinae</taxon>
        <taxon>Rheavirus</taxon>
        <taxon>Rheavirus sinusmexicani</taxon>
    </lineage>
</organism>
<proteinExistence type="predicted"/>
<sequence length="115" mass="13325">MALIYHNTQNYLNTFNPSLFKKIGENMAQPKIGKPLKNICNIDKIIIFDNFFTSFIKPPVKKIGENMSQPKIGKPLKNMCNIDKIIIFDNFFTSFIKPPVKKIYKKKILTRSNSI</sequence>
<dbReference type="GeneID" id="9887447"/>
<dbReference type="KEGG" id="vg:9887447"/>
<protein>
    <submittedName>
        <fullName evidence="1">Uncharacterized protein</fullName>
    </submittedName>
</protein>
<dbReference type="Proteomes" id="UP000029781">
    <property type="component" value="Segment"/>
</dbReference>
<name>E3T4G5_CROVB</name>
<accession>E3T4G5</accession>
<reference evidence="1 2" key="1">
    <citation type="journal article" date="2010" name="Proc. Natl. Acad. Sci. U.S.A.">
        <title>Giant virus with a remarkable complement of genes infects marine zooplankton.</title>
        <authorList>
            <person name="Fischer M.G."/>
            <person name="Allen M.J."/>
            <person name="Wilson W.H."/>
            <person name="Suttle C.A."/>
        </authorList>
    </citation>
    <scope>NUCLEOTIDE SEQUENCE [LARGE SCALE GENOMIC DNA]</scope>
    <source>
        <strain evidence="1 2">BV-PW1</strain>
    </source>
</reference>
<keyword evidence="2" id="KW-1185">Reference proteome</keyword>
<evidence type="ECO:0000313" key="2">
    <source>
        <dbReference type="Proteomes" id="UP000029781"/>
    </source>
</evidence>
<evidence type="ECO:0000313" key="1">
    <source>
        <dbReference type="EMBL" id="ADO67078.1"/>
    </source>
</evidence>